<proteinExistence type="predicted"/>
<dbReference type="NCBIfam" id="TIGR02532">
    <property type="entry name" value="IV_pilin_GFxxxE"/>
    <property type="match status" value="1"/>
</dbReference>
<reference evidence="2 3" key="1">
    <citation type="submission" date="2017-02" db="EMBL/GenBank/DDBJ databases">
        <title>Whole genome sequencing of Rhodanobacter lindaniclasticus DSM 17932.</title>
        <authorList>
            <person name="Kumar S."/>
            <person name="Patil P."/>
            <person name="Patil P.B."/>
        </authorList>
    </citation>
    <scope>NUCLEOTIDE SEQUENCE [LARGE SCALE GENOMIC DNA]</scope>
    <source>
        <strain evidence="2 3">DSM 17932</strain>
    </source>
</reference>
<dbReference type="PROSITE" id="PS00409">
    <property type="entry name" value="PROKAR_NTER_METHYL"/>
    <property type="match status" value="1"/>
</dbReference>
<accession>A0A4S3K9B9</accession>
<dbReference type="Proteomes" id="UP000306317">
    <property type="component" value="Unassembled WGS sequence"/>
</dbReference>
<dbReference type="InterPro" id="IPR012902">
    <property type="entry name" value="N_methyl_site"/>
</dbReference>
<keyword evidence="3" id="KW-1185">Reference proteome</keyword>
<protein>
    <recommendedName>
        <fullName evidence="4">General secretion pathway protein GspI</fullName>
    </recommendedName>
</protein>
<organism evidence="2 3">
    <name type="scientific">Rhodanobacter lindaniclasticus</name>
    <dbReference type="NCBI Taxonomy" id="75310"/>
    <lineage>
        <taxon>Bacteria</taxon>
        <taxon>Pseudomonadati</taxon>
        <taxon>Pseudomonadota</taxon>
        <taxon>Gammaproteobacteria</taxon>
        <taxon>Lysobacterales</taxon>
        <taxon>Rhodanobacteraceae</taxon>
        <taxon>Rhodanobacter</taxon>
    </lineage>
</organism>
<comment type="caution">
    <text evidence="2">The sequence shown here is derived from an EMBL/GenBank/DDBJ whole genome shotgun (WGS) entry which is preliminary data.</text>
</comment>
<dbReference type="Pfam" id="PF07963">
    <property type="entry name" value="N_methyl"/>
    <property type="match status" value="1"/>
</dbReference>
<dbReference type="AlphaFoldDB" id="A0A4S3K9B9"/>
<feature type="transmembrane region" description="Helical" evidence="1">
    <location>
        <begin position="21"/>
        <end position="41"/>
    </location>
</feature>
<evidence type="ECO:0000313" key="3">
    <source>
        <dbReference type="Proteomes" id="UP000306317"/>
    </source>
</evidence>
<gene>
    <name evidence="2" type="ORF">B1991_16915</name>
</gene>
<evidence type="ECO:0000313" key="2">
    <source>
        <dbReference type="EMBL" id="THD04893.1"/>
    </source>
</evidence>
<keyword evidence="1" id="KW-0472">Membrane</keyword>
<name>A0A4S3K9B9_9GAMM</name>
<keyword evidence="1" id="KW-0812">Transmembrane</keyword>
<evidence type="ECO:0008006" key="4">
    <source>
        <dbReference type="Google" id="ProtNLM"/>
    </source>
</evidence>
<evidence type="ECO:0000256" key="1">
    <source>
        <dbReference type="SAM" id="Phobius"/>
    </source>
</evidence>
<sequence>MFRACSRSPESRSASRRHAGFTLLEVIAAIALLAIAFTVLMRVAGGSTRLSQNAADHSEAALWARSLLDTAFTSEPLQPGSTSGRFDQRFRWRLDVAPWRPGSTPAQAPLQLYQLDLEVSWGPATHPQAAHFRTLRLAAAEPAQALP</sequence>
<keyword evidence="1" id="KW-1133">Transmembrane helix</keyword>
<dbReference type="EMBL" id="MWIO01000068">
    <property type="protein sequence ID" value="THD04893.1"/>
    <property type="molecule type" value="Genomic_DNA"/>
</dbReference>